<proteinExistence type="inferred from homology"/>
<gene>
    <name evidence="7" type="ORF">J40TS1_10490</name>
</gene>
<keyword evidence="8" id="KW-1185">Reference proteome</keyword>
<comment type="similarity">
    <text evidence="2">Belongs to the TMEM19 family.</text>
</comment>
<dbReference type="PANTHER" id="PTHR13353">
    <property type="entry name" value="TRANSMEMBRANE PROTEIN 19"/>
    <property type="match status" value="1"/>
</dbReference>
<dbReference type="RefSeq" id="WP_213513618.1">
    <property type="nucleotide sequence ID" value="NZ_BOSE01000001.1"/>
</dbReference>
<organism evidence="7 8">
    <name type="scientific">Paenibacillus montaniterrae</name>
    <dbReference type="NCBI Taxonomy" id="429341"/>
    <lineage>
        <taxon>Bacteria</taxon>
        <taxon>Bacillati</taxon>
        <taxon>Bacillota</taxon>
        <taxon>Bacilli</taxon>
        <taxon>Bacillales</taxon>
        <taxon>Paenibacillaceae</taxon>
        <taxon>Paenibacillus</taxon>
    </lineage>
</organism>
<feature type="transmembrane region" description="Helical" evidence="6">
    <location>
        <begin position="47"/>
        <end position="69"/>
    </location>
</feature>
<evidence type="ECO:0008006" key="9">
    <source>
        <dbReference type="Google" id="ProtNLM"/>
    </source>
</evidence>
<feature type="transmembrane region" description="Helical" evidence="6">
    <location>
        <begin position="252"/>
        <end position="270"/>
    </location>
</feature>
<dbReference type="PANTHER" id="PTHR13353:SF5">
    <property type="entry name" value="TRANSMEMBRANE PROTEIN 19"/>
    <property type="match status" value="1"/>
</dbReference>
<feature type="transmembrane region" description="Helical" evidence="6">
    <location>
        <begin position="192"/>
        <end position="211"/>
    </location>
</feature>
<evidence type="ECO:0000256" key="5">
    <source>
        <dbReference type="ARBA" id="ARBA00023136"/>
    </source>
</evidence>
<dbReference type="EMBL" id="BOSE01000001">
    <property type="protein sequence ID" value="GIP15407.1"/>
    <property type="molecule type" value="Genomic_DNA"/>
</dbReference>
<dbReference type="GO" id="GO:0016020">
    <property type="term" value="C:membrane"/>
    <property type="evidence" value="ECO:0007669"/>
    <property type="project" value="UniProtKB-SubCell"/>
</dbReference>
<feature type="transmembrane region" description="Helical" evidence="6">
    <location>
        <begin position="120"/>
        <end position="142"/>
    </location>
</feature>
<accession>A0A919YJ98</accession>
<evidence type="ECO:0000256" key="6">
    <source>
        <dbReference type="SAM" id="Phobius"/>
    </source>
</evidence>
<keyword evidence="5 6" id="KW-0472">Membrane</keyword>
<evidence type="ECO:0000256" key="3">
    <source>
        <dbReference type="ARBA" id="ARBA00022692"/>
    </source>
</evidence>
<evidence type="ECO:0000313" key="8">
    <source>
        <dbReference type="Proteomes" id="UP000683139"/>
    </source>
</evidence>
<keyword evidence="3 6" id="KW-0812">Transmembrane</keyword>
<name>A0A919YJ98_9BACL</name>
<feature type="transmembrane region" description="Helical" evidence="6">
    <location>
        <begin position="163"/>
        <end position="186"/>
    </location>
</feature>
<dbReference type="Proteomes" id="UP000683139">
    <property type="component" value="Unassembled WGS sequence"/>
</dbReference>
<comment type="caution">
    <text evidence="7">The sequence shown here is derived from an EMBL/GenBank/DDBJ whole genome shotgun (WGS) entry which is preliminary data.</text>
</comment>
<evidence type="ECO:0000256" key="1">
    <source>
        <dbReference type="ARBA" id="ARBA00004141"/>
    </source>
</evidence>
<feature type="transmembrane region" description="Helical" evidence="6">
    <location>
        <begin position="97"/>
        <end position="114"/>
    </location>
</feature>
<dbReference type="InterPro" id="IPR002794">
    <property type="entry name" value="DUF92_TMEM19"/>
</dbReference>
<reference evidence="7" key="1">
    <citation type="submission" date="2021-03" db="EMBL/GenBank/DDBJ databases">
        <title>Antimicrobial resistance genes in bacteria isolated from Japanese honey, and their potential for conferring macrolide and lincosamide resistance in the American foulbrood pathogen Paenibacillus larvae.</title>
        <authorList>
            <person name="Okamoto M."/>
            <person name="Kumagai M."/>
            <person name="Kanamori H."/>
            <person name="Takamatsu D."/>
        </authorList>
    </citation>
    <scope>NUCLEOTIDE SEQUENCE</scope>
    <source>
        <strain evidence="7">J40TS1</strain>
    </source>
</reference>
<keyword evidence="4 6" id="KW-1133">Transmembrane helix</keyword>
<feature type="transmembrane region" description="Helical" evidence="6">
    <location>
        <begin position="9"/>
        <end position="27"/>
    </location>
</feature>
<evidence type="ECO:0000313" key="7">
    <source>
        <dbReference type="EMBL" id="GIP15407.1"/>
    </source>
</evidence>
<protein>
    <recommendedName>
        <fullName evidence="9">DUF92 domain-containing protein</fullName>
    </recommendedName>
</protein>
<evidence type="ECO:0000256" key="2">
    <source>
        <dbReference type="ARBA" id="ARBA00009012"/>
    </source>
</evidence>
<sequence>MVSIIAEWWLRLLLGLAGSVLISYAAYRHRSLSLSGALSAVVMGMGFIVLGTPLWFTLLIVFFVSSSFLSKWKRSSHSKQEAEQQYEKSGRRDAGQVWANGGIGLLLCVAYALFPHKALIYGYIGVMAAVTADTWATEIGALSKRMPRSILTLKQVKAGTSGGITALGLAASLAGGLLIGLVAYLLDGSLLHGVWIGAAAGLLGSIVDSLIGAKWQAMYRCQICGKETERQQHCQQRTLPLRGAAWLNNDKVNLLSSIIAGGAAWLLSAAL</sequence>
<evidence type="ECO:0000256" key="4">
    <source>
        <dbReference type="ARBA" id="ARBA00022989"/>
    </source>
</evidence>
<comment type="subcellular location">
    <subcellularLocation>
        <location evidence="1">Membrane</location>
        <topology evidence="1">Multi-pass membrane protein</topology>
    </subcellularLocation>
</comment>
<dbReference type="Pfam" id="PF01940">
    <property type="entry name" value="DUF92"/>
    <property type="match status" value="1"/>
</dbReference>
<dbReference type="AlphaFoldDB" id="A0A919YJ98"/>